<dbReference type="InterPro" id="IPR023380">
    <property type="entry name" value="DsbB-like_sf"/>
</dbReference>
<feature type="transmembrane region" description="Helical" evidence="5">
    <location>
        <begin position="99"/>
        <end position="125"/>
    </location>
</feature>
<dbReference type="EMBL" id="CP025989">
    <property type="protein sequence ID" value="AWD33131.1"/>
    <property type="molecule type" value="Genomic_DNA"/>
</dbReference>
<dbReference type="Proteomes" id="UP000244519">
    <property type="component" value="Chromosome"/>
</dbReference>
<proteinExistence type="predicted"/>
<keyword evidence="7" id="KW-1185">Reference proteome</keyword>
<keyword evidence="3 5" id="KW-1133">Transmembrane helix</keyword>
<evidence type="ECO:0000256" key="1">
    <source>
        <dbReference type="ARBA" id="ARBA00004141"/>
    </source>
</evidence>
<dbReference type="AlphaFoldDB" id="A0A2U8BS12"/>
<evidence type="ECO:0000256" key="3">
    <source>
        <dbReference type="ARBA" id="ARBA00022989"/>
    </source>
</evidence>
<dbReference type="InterPro" id="IPR003752">
    <property type="entry name" value="DiS_bond_form_DsbB/BdbC"/>
</dbReference>
<organism evidence="6 7">
    <name type="scientific">Candidatus Fokinia solitaria</name>
    <dbReference type="NCBI Taxonomy" id="1802984"/>
    <lineage>
        <taxon>Bacteria</taxon>
        <taxon>Pseudomonadati</taxon>
        <taxon>Pseudomonadota</taxon>
        <taxon>Alphaproteobacteria</taxon>
        <taxon>Rickettsiales</taxon>
        <taxon>Candidatus Midichloriaceae</taxon>
        <taxon>Candidatus Fokinia</taxon>
    </lineage>
</organism>
<reference evidence="6 7" key="1">
    <citation type="journal article" date="2018" name="Genome Biol. Evol.">
        <title>The Genome Sequence of "Candidatus Fokinia solitaria": Insights on Reductive Evolution in Rickettsiales.</title>
        <authorList>
            <person name="Floriano A.M."/>
            <person name="Castelli M."/>
            <person name="Krenek S."/>
            <person name="Berendonk T.U."/>
            <person name="Bazzocchi C."/>
            <person name="Petroni G."/>
            <person name="Sassera D."/>
        </authorList>
    </citation>
    <scope>NUCLEOTIDE SEQUENCE [LARGE SCALE GENOMIC DNA]</scope>
    <source>
        <strain evidence="6">Rio ETE_ALG 3VII</strain>
    </source>
</reference>
<protein>
    <submittedName>
        <fullName evidence="6">Disulfide-bond formation protein</fullName>
    </submittedName>
</protein>
<dbReference type="Gene3D" id="1.20.1550.10">
    <property type="entry name" value="DsbB-like"/>
    <property type="match status" value="1"/>
</dbReference>
<feature type="transmembrane region" description="Helical" evidence="5">
    <location>
        <begin position="76"/>
        <end position="92"/>
    </location>
</feature>
<sequence>MVCKNNTSQCYSYNSRNLVIVSISIIRNAFMHRIYVILKSKLIFVLAWSVPIALAIGVEQFLHMAPCALCLKVRKMYYLGACIGIFSIIFENKIKKWKVAYGLLSFIQVAVAALIVAISFVHFTVENNIQAFHFLTKYQLFQCSLDSGYDFQNEAEWMKFIQGRHFVSCAEKNMILGISFVTLSLIYSIFLVLYSAARVLLELSNKWKGCKKTLDL</sequence>
<dbReference type="GO" id="GO:0016020">
    <property type="term" value="C:membrane"/>
    <property type="evidence" value="ECO:0007669"/>
    <property type="project" value="UniProtKB-SubCell"/>
</dbReference>
<keyword evidence="4 5" id="KW-0472">Membrane</keyword>
<dbReference type="KEGG" id="fso:Fsol_00333"/>
<feature type="transmembrane region" description="Helical" evidence="5">
    <location>
        <begin position="174"/>
        <end position="201"/>
    </location>
</feature>
<accession>A0A2U8BS12</accession>
<evidence type="ECO:0000256" key="2">
    <source>
        <dbReference type="ARBA" id="ARBA00022692"/>
    </source>
</evidence>
<evidence type="ECO:0000313" key="7">
    <source>
        <dbReference type="Proteomes" id="UP000244519"/>
    </source>
</evidence>
<dbReference type="GO" id="GO:0006457">
    <property type="term" value="P:protein folding"/>
    <property type="evidence" value="ECO:0007669"/>
    <property type="project" value="InterPro"/>
</dbReference>
<dbReference type="SUPFAM" id="SSF158442">
    <property type="entry name" value="DsbB-like"/>
    <property type="match status" value="1"/>
</dbReference>
<evidence type="ECO:0000256" key="5">
    <source>
        <dbReference type="SAM" id="Phobius"/>
    </source>
</evidence>
<dbReference type="Pfam" id="PF02600">
    <property type="entry name" value="DsbB"/>
    <property type="match status" value="1"/>
</dbReference>
<name>A0A2U8BS12_9RICK</name>
<dbReference type="GO" id="GO:0015035">
    <property type="term" value="F:protein-disulfide reductase activity"/>
    <property type="evidence" value="ECO:0007669"/>
    <property type="project" value="InterPro"/>
</dbReference>
<gene>
    <name evidence="6" type="ORF">Fsol_00333</name>
</gene>
<feature type="transmembrane region" description="Helical" evidence="5">
    <location>
        <begin position="34"/>
        <end position="56"/>
    </location>
</feature>
<evidence type="ECO:0000256" key="4">
    <source>
        <dbReference type="ARBA" id="ARBA00023136"/>
    </source>
</evidence>
<evidence type="ECO:0000313" key="6">
    <source>
        <dbReference type="EMBL" id="AWD33131.1"/>
    </source>
</evidence>
<comment type="subcellular location">
    <subcellularLocation>
        <location evidence="1">Membrane</location>
        <topology evidence="1">Multi-pass membrane protein</topology>
    </subcellularLocation>
</comment>
<keyword evidence="2 5" id="KW-0812">Transmembrane</keyword>